<evidence type="ECO:0000259" key="1">
    <source>
        <dbReference type="Pfam" id="PF04389"/>
    </source>
</evidence>
<organism evidence="2 3">
    <name type="scientific">Haloferula rosea</name>
    <dbReference type="NCBI Taxonomy" id="490093"/>
    <lineage>
        <taxon>Bacteria</taxon>
        <taxon>Pseudomonadati</taxon>
        <taxon>Verrucomicrobiota</taxon>
        <taxon>Verrucomicrobiia</taxon>
        <taxon>Verrucomicrobiales</taxon>
        <taxon>Verrucomicrobiaceae</taxon>
        <taxon>Haloferula</taxon>
    </lineage>
</organism>
<dbReference type="RefSeq" id="WP_200276145.1">
    <property type="nucleotide sequence ID" value="NZ_JAENII010000002.1"/>
</dbReference>
<reference evidence="2" key="1">
    <citation type="submission" date="2021-01" db="EMBL/GenBank/DDBJ databases">
        <title>Modified the classification status of verrucomicrobia.</title>
        <authorList>
            <person name="Feng X."/>
        </authorList>
    </citation>
    <scope>NUCLEOTIDE SEQUENCE</scope>
    <source>
        <strain evidence="2">KCTC 22201</strain>
    </source>
</reference>
<dbReference type="Pfam" id="PF04389">
    <property type="entry name" value="Peptidase_M28"/>
    <property type="match status" value="1"/>
</dbReference>
<gene>
    <name evidence="2" type="ORF">JIN81_02890</name>
</gene>
<dbReference type="EMBL" id="JAENII010000002">
    <property type="protein sequence ID" value="MBK1825952.1"/>
    <property type="molecule type" value="Genomic_DNA"/>
</dbReference>
<dbReference type="Gene3D" id="3.40.630.10">
    <property type="entry name" value="Zn peptidases"/>
    <property type="match status" value="1"/>
</dbReference>
<sequence length="293" mass="31104">MAWVLVILPLWLVVSTLGGLWFWTQREDDLHEPAKFVTEVSTKGLEQELRTVLDRIGSRHTSSEAGRTGLRRMGAFIEGTLGPENAGYRLDRVVGPALDGDSWPLVLATLPGGEASPLWVVAAYDQDPAGGGVEANATGVTSVLAVAQALAGEKPARPIVFAFLPHGYDPEAPLLPMIELLNRKRGEVGRMLVVEAMGGGDRGLLASGRSAEALGHPAIDELTTVVGAEAICLVDDRDLSSILFEAGNPTVRIATRSVVQVDEPDREVPAADAHARATVELAELIRKLASGSK</sequence>
<feature type="domain" description="Peptidase M28" evidence="1">
    <location>
        <begin position="106"/>
        <end position="164"/>
    </location>
</feature>
<protein>
    <recommendedName>
        <fullName evidence="1">Peptidase M28 domain-containing protein</fullName>
    </recommendedName>
</protein>
<dbReference type="Proteomes" id="UP000658278">
    <property type="component" value="Unassembled WGS sequence"/>
</dbReference>
<accession>A0A934R7Z2</accession>
<name>A0A934R7Z2_9BACT</name>
<keyword evidence="3" id="KW-1185">Reference proteome</keyword>
<evidence type="ECO:0000313" key="3">
    <source>
        <dbReference type="Proteomes" id="UP000658278"/>
    </source>
</evidence>
<proteinExistence type="predicted"/>
<dbReference type="SUPFAM" id="SSF53187">
    <property type="entry name" value="Zn-dependent exopeptidases"/>
    <property type="match status" value="1"/>
</dbReference>
<evidence type="ECO:0000313" key="2">
    <source>
        <dbReference type="EMBL" id="MBK1825952.1"/>
    </source>
</evidence>
<dbReference type="InterPro" id="IPR007484">
    <property type="entry name" value="Peptidase_M28"/>
</dbReference>
<dbReference type="AlphaFoldDB" id="A0A934R7Z2"/>
<comment type="caution">
    <text evidence="2">The sequence shown here is derived from an EMBL/GenBank/DDBJ whole genome shotgun (WGS) entry which is preliminary data.</text>
</comment>